<keyword evidence="2" id="KW-1185">Reference proteome</keyword>
<sequence>MTRDSDPASGAPPAAQPPDALVRALATVPRDAALHRSMADARRTQGDELGAVAHLIAAQTLDAYAAGSPDASVGDLCMVATGYFMKGDSETAASWYRLVLAIDPRTAIAYQNLAAIHATEGRNAEAEACRAKAYEIQRVFVERSGEPVRDVLILCTGAGAGNVPFDALLPSATCGRIKYAIDYAHDTEDTRLPPYDLVFNAIGDPDAAAPLAGRLERFAARCERALLNPPTAIERTFRDRLPGLLNDLDGVVTAACIRSETPPASRAELDERLSAGGLALPVLARPGATHGGEGLARCDSLDALEAKLKTLDGTHYLTAFSDYRSADGYYRKYRMIFVDREPYPYHLAISPHWMVHYFSAEMEPHAWKLDEERRFLDDPRAALGGGAMDAVTAIARTLDLDYGGIDFTVLPDERVFVFEANATMLAHFERGDGVLAHKNPHVQRIVGAFEQMLARRTITRGGA</sequence>
<protein>
    <submittedName>
        <fullName evidence="1">Uncharacterized protein</fullName>
    </submittedName>
</protein>
<dbReference type="KEGG" id="tvl:FAZ95_25345"/>
<dbReference type="OrthoDB" id="5297883at2"/>
<accession>A0A4P8IX33</accession>
<evidence type="ECO:0000313" key="2">
    <source>
        <dbReference type="Proteomes" id="UP000298656"/>
    </source>
</evidence>
<name>A0A4P8IX33_9BURK</name>
<dbReference type="Proteomes" id="UP000298656">
    <property type="component" value="Chromosome 2"/>
</dbReference>
<dbReference type="AlphaFoldDB" id="A0A4P8IX33"/>
<dbReference type="SUPFAM" id="SSF48452">
    <property type="entry name" value="TPR-like"/>
    <property type="match status" value="1"/>
</dbReference>
<reference evidence="1 2" key="1">
    <citation type="submission" date="2019-05" db="EMBL/GenBank/DDBJ databases">
        <title>Burkholderia sp. DHOD12, isolated from subtropical forest soil.</title>
        <authorList>
            <person name="Gao Z.-H."/>
            <person name="Qiu L.-H."/>
        </authorList>
    </citation>
    <scope>NUCLEOTIDE SEQUENCE [LARGE SCALE GENOMIC DNA]</scope>
    <source>
        <strain evidence="1 2">DHOD12</strain>
    </source>
</reference>
<dbReference type="Gene3D" id="1.25.40.10">
    <property type="entry name" value="Tetratricopeptide repeat domain"/>
    <property type="match status" value="1"/>
</dbReference>
<dbReference type="SUPFAM" id="SSF56059">
    <property type="entry name" value="Glutathione synthetase ATP-binding domain-like"/>
    <property type="match status" value="1"/>
</dbReference>
<gene>
    <name evidence="1" type="ORF">FAZ95_25345</name>
</gene>
<dbReference type="InterPro" id="IPR011990">
    <property type="entry name" value="TPR-like_helical_dom_sf"/>
</dbReference>
<organism evidence="1 2">
    <name type="scientific">Trinickia violacea</name>
    <dbReference type="NCBI Taxonomy" id="2571746"/>
    <lineage>
        <taxon>Bacteria</taxon>
        <taxon>Pseudomonadati</taxon>
        <taxon>Pseudomonadota</taxon>
        <taxon>Betaproteobacteria</taxon>
        <taxon>Burkholderiales</taxon>
        <taxon>Burkholderiaceae</taxon>
        <taxon>Trinickia</taxon>
    </lineage>
</organism>
<dbReference type="RefSeq" id="WP_137335266.1">
    <property type="nucleotide sequence ID" value="NZ_CP040078.1"/>
</dbReference>
<evidence type="ECO:0000313" key="1">
    <source>
        <dbReference type="EMBL" id="QCP52495.1"/>
    </source>
</evidence>
<proteinExistence type="predicted"/>
<dbReference type="EMBL" id="CP040078">
    <property type="protein sequence ID" value="QCP52495.1"/>
    <property type="molecule type" value="Genomic_DNA"/>
</dbReference>